<feature type="compositionally biased region" description="Low complexity" evidence="2">
    <location>
        <begin position="17"/>
        <end position="27"/>
    </location>
</feature>
<protein>
    <submittedName>
        <fullName evidence="3">Oidioi.mRNA.OKI2018_I69.chr2.g8254.t1.cds</fullName>
    </submittedName>
</protein>
<name>A0ABN7TDB8_OIKDI</name>
<feature type="compositionally biased region" description="Basic residues" evidence="2">
    <location>
        <begin position="1"/>
        <end position="10"/>
    </location>
</feature>
<feature type="region of interest" description="Disordered" evidence="2">
    <location>
        <begin position="309"/>
        <end position="331"/>
    </location>
</feature>
<feature type="region of interest" description="Disordered" evidence="2">
    <location>
        <begin position="207"/>
        <end position="253"/>
    </location>
</feature>
<evidence type="ECO:0000256" key="1">
    <source>
        <dbReference type="SAM" id="Coils"/>
    </source>
</evidence>
<feature type="compositionally biased region" description="Polar residues" evidence="2">
    <location>
        <begin position="406"/>
        <end position="416"/>
    </location>
</feature>
<evidence type="ECO:0000313" key="4">
    <source>
        <dbReference type="Proteomes" id="UP001158576"/>
    </source>
</evidence>
<feature type="region of interest" description="Disordered" evidence="2">
    <location>
        <begin position="377"/>
        <end position="416"/>
    </location>
</feature>
<keyword evidence="1" id="KW-0175">Coiled coil</keyword>
<organism evidence="3 4">
    <name type="scientific">Oikopleura dioica</name>
    <name type="common">Tunicate</name>
    <dbReference type="NCBI Taxonomy" id="34765"/>
    <lineage>
        <taxon>Eukaryota</taxon>
        <taxon>Metazoa</taxon>
        <taxon>Chordata</taxon>
        <taxon>Tunicata</taxon>
        <taxon>Appendicularia</taxon>
        <taxon>Copelata</taxon>
        <taxon>Oikopleuridae</taxon>
        <taxon>Oikopleura</taxon>
    </lineage>
</organism>
<proteinExistence type="predicted"/>
<gene>
    <name evidence="3" type="ORF">OKIOD_LOCUS17019</name>
</gene>
<dbReference type="EMBL" id="OU015567">
    <property type="protein sequence ID" value="CAG5114190.1"/>
    <property type="molecule type" value="Genomic_DNA"/>
</dbReference>
<evidence type="ECO:0000256" key="2">
    <source>
        <dbReference type="SAM" id="MobiDB-lite"/>
    </source>
</evidence>
<accession>A0ABN7TDB8</accession>
<feature type="region of interest" description="Disordered" evidence="2">
    <location>
        <begin position="1"/>
        <end position="73"/>
    </location>
</feature>
<evidence type="ECO:0000313" key="3">
    <source>
        <dbReference type="EMBL" id="CAG5114190.1"/>
    </source>
</evidence>
<dbReference type="Proteomes" id="UP001158576">
    <property type="component" value="Chromosome 2"/>
</dbReference>
<reference evidence="3 4" key="1">
    <citation type="submission" date="2021-04" db="EMBL/GenBank/DDBJ databases">
        <authorList>
            <person name="Bliznina A."/>
        </authorList>
    </citation>
    <scope>NUCLEOTIDE SEQUENCE [LARGE SCALE GENOMIC DNA]</scope>
</reference>
<feature type="coiled-coil region" evidence="1">
    <location>
        <begin position="121"/>
        <end position="148"/>
    </location>
</feature>
<sequence length="416" mass="47454">MPPQRRHGHLRQQYENSMYSQSSNRSSIYAPFMPDGPAYHHHHQEAQIPKPQIPKRNVGGFSDQRSETSSAYNDFIGLTPTEEKKCDSEISSKLSSLIESRFDDQRDETKELITKAASEIKEDAKGNASDLSSKLDDMNKRVTKLEEKSITRKDLTALFESGKAALMVDLKQEIDKKAKELSADYTISRNTASQGVQCSMSQESICSTPEVPKKKRRKRCDSTPPASPMRQSQGITKRRSGSKKFLSEKPAKLGLQMADVNKKRKTRRFSDRLGAEEDEFFLSLRPTTPEMPKREKRPRRIDILREEDSPVYPRTCPPRPRTQKKPAPCLPVPIFRDETLEVIPENYGDSSEDDTYRRSQITPGTILQRRRRKIRTSKSIFDFSKGESSSDETTISVDSSHENYRTSEYGTQDGSF</sequence>
<keyword evidence="4" id="KW-1185">Reference proteome</keyword>